<feature type="domain" description="Major facilitator superfamily (MFS) profile" evidence="11">
    <location>
        <begin position="27"/>
        <end position="481"/>
    </location>
</feature>
<keyword evidence="3 9" id="KW-0813">Transport</keyword>
<evidence type="ECO:0000256" key="10">
    <source>
        <dbReference type="SAM" id="Phobius"/>
    </source>
</evidence>
<dbReference type="InterPro" id="IPR050360">
    <property type="entry name" value="MFS_Sugar_Transporters"/>
</dbReference>
<sequence>MRNIFELREKQGEEAPKEVYGWRPYALAFSASWASAMYGYDSAFIGGTLSLPSFQSTFGLAQASKQAKVNLSSNIVSTFQGGAFFGSAIDFFLAERFGRKPIIMLSAVIFTIGAILQMIGRLDLLYAGRVFTGWGVGSSAMILPIYVSECSPALIRGRLVGVFEIMLQVALVFGFWVNYGVNLNIPSTEAKQWHIPVAVQFVPAGLLVLTMIPMIESPRWLMSKGKTQAAAKALSWVRNLPEDHPWIVQELSQVENAIESELEATGSVRNYRQIGKELFVKGVRGRIIISFTMMIFQNFTGINAINYYSPTIFTSIGFTGTSNGLLATGIFGIVKMVATIFYAGFLVDKVGRRRLLLIGGFGAGISMFYLAGYSQISGSFERTPPLDSGARAAVAMVYIYALFYGFSWNGIPWLFCSEVLPTRVRTAGMAFCVCIQWLTQFVVVYSLPHMVLGIKYGTFLFFGCCTVLAIIFAWLFVPETKGVALEDMDLIFGRDVSIVAKKARRNYDEVRSARVIAREEKEGGAVIVEKV</sequence>
<dbReference type="InterPro" id="IPR003663">
    <property type="entry name" value="Sugar/inositol_transpt"/>
</dbReference>
<evidence type="ECO:0000256" key="1">
    <source>
        <dbReference type="ARBA" id="ARBA00004141"/>
    </source>
</evidence>
<keyword evidence="7 10" id="KW-0472">Membrane</keyword>
<dbReference type="InterPro" id="IPR005828">
    <property type="entry name" value="MFS_sugar_transport-like"/>
</dbReference>
<name>A0A6A6T906_9PLEO</name>
<feature type="transmembrane region" description="Helical" evidence="10">
    <location>
        <begin position="427"/>
        <end position="447"/>
    </location>
</feature>
<feature type="transmembrane region" description="Helical" evidence="10">
    <location>
        <begin position="459"/>
        <end position="477"/>
    </location>
</feature>
<comment type="similarity">
    <text evidence="2 9">Belongs to the major facilitator superfamily. Sugar transporter (TC 2.A.1.1) family.</text>
</comment>
<dbReference type="InterPro" id="IPR036259">
    <property type="entry name" value="MFS_trans_sf"/>
</dbReference>
<dbReference type="InterPro" id="IPR020846">
    <property type="entry name" value="MFS_dom"/>
</dbReference>
<dbReference type="PANTHER" id="PTHR48022:SF34">
    <property type="entry name" value="MAJOR FACILITATOR SUPERFAMILY (MFS) PROFILE DOMAIN-CONTAINING PROTEIN-RELATED"/>
    <property type="match status" value="1"/>
</dbReference>
<protein>
    <recommendedName>
        <fullName evidence="8">Quinate transporter</fullName>
    </recommendedName>
</protein>
<evidence type="ECO:0000256" key="7">
    <source>
        <dbReference type="ARBA" id="ARBA00023136"/>
    </source>
</evidence>
<feature type="transmembrane region" description="Helical" evidence="10">
    <location>
        <begin position="126"/>
        <end position="147"/>
    </location>
</feature>
<dbReference type="AlphaFoldDB" id="A0A6A6T906"/>
<evidence type="ECO:0000256" key="8">
    <source>
        <dbReference type="ARBA" id="ARBA00043213"/>
    </source>
</evidence>
<evidence type="ECO:0000313" key="12">
    <source>
        <dbReference type="EMBL" id="KAF2655721.1"/>
    </source>
</evidence>
<dbReference type="Proteomes" id="UP000799324">
    <property type="component" value="Unassembled WGS sequence"/>
</dbReference>
<dbReference type="PANTHER" id="PTHR48022">
    <property type="entry name" value="PLASTIDIC GLUCOSE TRANSPORTER 4"/>
    <property type="match status" value="1"/>
</dbReference>
<feature type="transmembrane region" description="Helical" evidence="10">
    <location>
        <begin position="287"/>
        <end position="305"/>
    </location>
</feature>
<feature type="transmembrane region" description="Helical" evidence="10">
    <location>
        <begin position="392"/>
        <end position="415"/>
    </location>
</feature>
<dbReference type="OrthoDB" id="508119at2759"/>
<accession>A0A6A6T906</accession>
<keyword evidence="6 10" id="KW-1133">Transmembrane helix</keyword>
<comment type="subcellular location">
    <subcellularLocation>
        <location evidence="1">Membrane</location>
        <topology evidence="1">Multi-pass membrane protein</topology>
    </subcellularLocation>
</comment>
<evidence type="ECO:0000256" key="3">
    <source>
        <dbReference type="ARBA" id="ARBA00022448"/>
    </source>
</evidence>
<feature type="transmembrane region" description="Helical" evidence="10">
    <location>
        <begin position="159"/>
        <end position="181"/>
    </location>
</feature>
<dbReference type="SUPFAM" id="SSF103473">
    <property type="entry name" value="MFS general substrate transporter"/>
    <property type="match status" value="1"/>
</dbReference>
<dbReference type="GO" id="GO:0016020">
    <property type="term" value="C:membrane"/>
    <property type="evidence" value="ECO:0007669"/>
    <property type="project" value="UniProtKB-SubCell"/>
</dbReference>
<dbReference type="Pfam" id="PF00083">
    <property type="entry name" value="Sugar_tr"/>
    <property type="match status" value="1"/>
</dbReference>
<dbReference type="GO" id="GO:0005351">
    <property type="term" value="F:carbohydrate:proton symporter activity"/>
    <property type="evidence" value="ECO:0007669"/>
    <property type="project" value="TreeGrafter"/>
</dbReference>
<keyword evidence="13" id="KW-1185">Reference proteome</keyword>
<feature type="transmembrane region" description="Helical" evidence="10">
    <location>
        <begin position="102"/>
        <end position="120"/>
    </location>
</feature>
<feature type="transmembrane region" description="Helical" evidence="10">
    <location>
        <begin position="325"/>
        <end position="347"/>
    </location>
</feature>
<keyword evidence="5" id="KW-0672">Quinate metabolism</keyword>
<organism evidence="12 13">
    <name type="scientific">Lophiostoma macrostomum CBS 122681</name>
    <dbReference type="NCBI Taxonomy" id="1314788"/>
    <lineage>
        <taxon>Eukaryota</taxon>
        <taxon>Fungi</taxon>
        <taxon>Dikarya</taxon>
        <taxon>Ascomycota</taxon>
        <taxon>Pezizomycotina</taxon>
        <taxon>Dothideomycetes</taxon>
        <taxon>Pleosporomycetidae</taxon>
        <taxon>Pleosporales</taxon>
        <taxon>Lophiostomataceae</taxon>
        <taxon>Lophiostoma</taxon>
    </lineage>
</organism>
<proteinExistence type="inferred from homology"/>
<evidence type="ECO:0000256" key="5">
    <source>
        <dbReference type="ARBA" id="ARBA00022911"/>
    </source>
</evidence>
<evidence type="ECO:0000256" key="2">
    <source>
        <dbReference type="ARBA" id="ARBA00010992"/>
    </source>
</evidence>
<dbReference type="EMBL" id="MU004345">
    <property type="protein sequence ID" value="KAF2655721.1"/>
    <property type="molecule type" value="Genomic_DNA"/>
</dbReference>
<gene>
    <name evidence="12" type="ORF">K491DRAFT_598361</name>
</gene>
<dbReference type="FunFam" id="1.20.1250.20:FF:000026">
    <property type="entry name" value="MFS quinate transporter QutD"/>
    <property type="match status" value="1"/>
</dbReference>
<evidence type="ECO:0000256" key="6">
    <source>
        <dbReference type="ARBA" id="ARBA00022989"/>
    </source>
</evidence>
<evidence type="ECO:0000259" key="11">
    <source>
        <dbReference type="PROSITE" id="PS50850"/>
    </source>
</evidence>
<dbReference type="PROSITE" id="PS50850">
    <property type="entry name" value="MFS"/>
    <property type="match status" value="1"/>
</dbReference>
<reference evidence="12" key="1">
    <citation type="journal article" date="2020" name="Stud. Mycol.">
        <title>101 Dothideomycetes genomes: a test case for predicting lifestyles and emergence of pathogens.</title>
        <authorList>
            <person name="Haridas S."/>
            <person name="Albert R."/>
            <person name="Binder M."/>
            <person name="Bloem J."/>
            <person name="Labutti K."/>
            <person name="Salamov A."/>
            <person name="Andreopoulos B."/>
            <person name="Baker S."/>
            <person name="Barry K."/>
            <person name="Bills G."/>
            <person name="Bluhm B."/>
            <person name="Cannon C."/>
            <person name="Castanera R."/>
            <person name="Culley D."/>
            <person name="Daum C."/>
            <person name="Ezra D."/>
            <person name="Gonzalez J."/>
            <person name="Henrissat B."/>
            <person name="Kuo A."/>
            <person name="Liang C."/>
            <person name="Lipzen A."/>
            <person name="Lutzoni F."/>
            <person name="Magnuson J."/>
            <person name="Mondo S."/>
            <person name="Nolan M."/>
            <person name="Ohm R."/>
            <person name="Pangilinan J."/>
            <person name="Park H.-J."/>
            <person name="Ramirez L."/>
            <person name="Alfaro M."/>
            <person name="Sun H."/>
            <person name="Tritt A."/>
            <person name="Yoshinaga Y."/>
            <person name="Zwiers L.-H."/>
            <person name="Turgeon B."/>
            <person name="Goodwin S."/>
            <person name="Spatafora J."/>
            <person name="Crous P."/>
            <person name="Grigoriev I."/>
        </authorList>
    </citation>
    <scope>NUCLEOTIDE SEQUENCE</scope>
    <source>
        <strain evidence="12">CBS 122681</strain>
    </source>
</reference>
<dbReference type="PROSITE" id="PS00216">
    <property type="entry name" value="SUGAR_TRANSPORT_1"/>
    <property type="match status" value="1"/>
</dbReference>
<feature type="transmembrane region" description="Helical" evidence="10">
    <location>
        <begin position="193"/>
        <end position="215"/>
    </location>
</feature>
<dbReference type="PRINTS" id="PR00171">
    <property type="entry name" value="SUGRTRNSPORT"/>
</dbReference>
<evidence type="ECO:0000256" key="4">
    <source>
        <dbReference type="ARBA" id="ARBA00022692"/>
    </source>
</evidence>
<evidence type="ECO:0000313" key="13">
    <source>
        <dbReference type="Proteomes" id="UP000799324"/>
    </source>
</evidence>
<dbReference type="Gene3D" id="1.20.1250.20">
    <property type="entry name" value="MFS general substrate transporter like domains"/>
    <property type="match status" value="1"/>
</dbReference>
<dbReference type="InterPro" id="IPR005829">
    <property type="entry name" value="Sugar_transporter_CS"/>
</dbReference>
<evidence type="ECO:0000256" key="9">
    <source>
        <dbReference type="RuleBase" id="RU003346"/>
    </source>
</evidence>
<feature type="transmembrane region" description="Helical" evidence="10">
    <location>
        <begin position="354"/>
        <end position="372"/>
    </location>
</feature>
<keyword evidence="4 10" id="KW-0812">Transmembrane</keyword>
<dbReference type="NCBIfam" id="TIGR00879">
    <property type="entry name" value="SP"/>
    <property type="match status" value="1"/>
</dbReference>